<dbReference type="Proteomes" id="UP000002651">
    <property type="component" value="Chromosome"/>
</dbReference>
<proteinExistence type="predicted"/>
<dbReference type="STRING" id="1052585.GYO_2614"/>
<evidence type="ECO:0000313" key="2">
    <source>
        <dbReference type="Proteomes" id="UP000002651"/>
    </source>
</evidence>
<keyword evidence="2" id="KW-1185">Reference proteome</keyword>
<dbReference type="EMBL" id="CP002905">
    <property type="protein sequence ID" value="AEP87227.1"/>
    <property type="molecule type" value="Genomic_DNA"/>
</dbReference>
<sequence>MSGAYVCGESIILIDAGMPGVLKRFGRTWKQTEVRLKHYRQ</sequence>
<protein>
    <submittedName>
        <fullName evidence="1">Uncharacterized protein</fullName>
    </submittedName>
</protein>
<name>G4NX39_BACS4</name>
<gene>
    <name evidence="1" type="ordered locus">GYO_2614</name>
</gene>
<dbReference type="KEGG" id="bst:GYO_2614"/>
<evidence type="ECO:0000313" key="1">
    <source>
        <dbReference type="EMBL" id="AEP87227.1"/>
    </source>
</evidence>
<accession>G4NX39</accession>
<dbReference type="AlphaFoldDB" id="G4NX39"/>
<organism evidence="1 2">
    <name type="scientific">Bacillus spizizenii (strain DSM 15029 / JCM 12233 / NBRC 101239 / NRRL B-23049 / TU-B-10)</name>
    <name type="common">Bacillus subtilis subsp. spizizenii</name>
    <dbReference type="NCBI Taxonomy" id="1052585"/>
    <lineage>
        <taxon>Bacteria</taxon>
        <taxon>Bacillati</taxon>
        <taxon>Bacillota</taxon>
        <taxon>Bacilli</taxon>
        <taxon>Bacillales</taxon>
        <taxon>Bacillaceae</taxon>
        <taxon>Bacillus</taxon>
    </lineage>
</organism>
<reference evidence="1 2" key="1">
    <citation type="journal article" date="2012" name="J. Bacteriol.">
        <title>Whole-genome sequences of Bacillus subtilis and close relatives.</title>
        <authorList>
            <person name="Earl A.M."/>
            <person name="Eppinger M."/>
            <person name="Fricke W.F."/>
            <person name="Rosovitz M.J."/>
            <person name="Rasko D.A."/>
            <person name="Daugherty S."/>
            <person name="Losick R."/>
            <person name="Kolter R."/>
            <person name="Ravel J."/>
        </authorList>
    </citation>
    <scope>NUCLEOTIDE SEQUENCE [LARGE SCALE GENOMIC DNA]</scope>
    <source>
        <strain evidence="2">DSM 15029 / JCM 12233 / NBRC 101239 / NRRL B-23049 / TU-B-10</strain>
    </source>
</reference>
<dbReference type="HOGENOM" id="CLU_3265937_0_0_9"/>